<gene>
    <name evidence="2" type="ORF">DdX_11612</name>
</gene>
<evidence type="ECO:0000313" key="3">
    <source>
        <dbReference type="Proteomes" id="UP001201812"/>
    </source>
</evidence>
<name>A0AAD4R474_9BILA</name>
<dbReference type="Proteomes" id="UP001201812">
    <property type="component" value="Unassembled WGS sequence"/>
</dbReference>
<comment type="caution">
    <text evidence="2">The sequence shown here is derived from an EMBL/GenBank/DDBJ whole genome shotgun (WGS) entry which is preliminary data.</text>
</comment>
<keyword evidence="3" id="KW-1185">Reference proteome</keyword>
<organism evidence="2 3">
    <name type="scientific">Ditylenchus destructor</name>
    <dbReference type="NCBI Taxonomy" id="166010"/>
    <lineage>
        <taxon>Eukaryota</taxon>
        <taxon>Metazoa</taxon>
        <taxon>Ecdysozoa</taxon>
        <taxon>Nematoda</taxon>
        <taxon>Chromadorea</taxon>
        <taxon>Rhabditida</taxon>
        <taxon>Tylenchina</taxon>
        <taxon>Tylenchomorpha</taxon>
        <taxon>Sphaerularioidea</taxon>
        <taxon>Anguinidae</taxon>
        <taxon>Anguininae</taxon>
        <taxon>Ditylenchus</taxon>
    </lineage>
</organism>
<feature type="domain" description="Ground-like" evidence="1">
    <location>
        <begin position="38"/>
        <end position="108"/>
    </location>
</feature>
<sequence length="119" mass="12975">MIYIASQYCAVDSFSVLGLRGIGIQKQPPLGKQAHASDPRCNNASLQRIMQINMSNDTKHSKLAILHAAEKTIGGAFSVICSSRDFSYIAKTRLFCLVSKKNNKCFAFLAEVAAGKVHI</sequence>
<evidence type="ECO:0000259" key="1">
    <source>
        <dbReference type="Pfam" id="PF04155"/>
    </source>
</evidence>
<evidence type="ECO:0000313" key="2">
    <source>
        <dbReference type="EMBL" id="KAI1708855.1"/>
    </source>
</evidence>
<reference evidence="2" key="1">
    <citation type="submission" date="2022-01" db="EMBL/GenBank/DDBJ databases">
        <title>Genome Sequence Resource for Two Populations of Ditylenchus destructor, the Migratory Endoparasitic Phytonematode.</title>
        <authorList>
            <person name="Zhang H."/>
            <person name="Lin R."/>
            <person name="Xie B."/>
        </authorList>
    </citation>
    <scope>NUCLEOTIDE SEQUENCE</scope>
    <source>
        <strain evidence="2">BazhouSP</strain>
    </source>
</reference>
<dbReference type="AlphaFoldDB" id="A0AAD4R474"/>
<protein>
    <submittedName>
        <fullName evidence="2">Ground-like domain-containing protein</fullName>
    </submittedName>
</protein>
<accession>A0AAD4R474</accession>
<dbReference type="Pfam" id="PF04155">
    <property type="entry name" value="Ground-like"/>
    <property type="match status" value="1"/>
</dbReference>
<dbReference type="EMBL" id="JAKKPZ010000033">
    <property type="protein sequence ID" value="KAI1708855.1"/>
    <property type="molecule type" value="Genomic_DNA"/>
</dbReference>
<dbReference type="InterPro" id="IPR007284">
    <property type="entry name" value="Ground-like_dom"/>
</dbReference>
<proteinExistence type="predicted"/>